<comment type="caution">
    <text evidence="2">The sequence shown here is derived from an EMBL/GenBank/DDBJ whole genome shotgun (WGS) entry which is preliminary data.</text>
</comment>
<accession>A0A4U0QUN4</accession>
<keyword evidence="1" id="KW-0472">Membrane</keyword>
<keyword evidence="1" id="KW-1133">Transmembrane helix</keyword>
<feature type="transmembrane region" description="Helical" evidence="1">
    <location>
        <begin position="12"/>
        <end position="36"/>
    </location>
</feature>
<protein>
    <submittedName>
        <fullName evidence="2">Uncharacterized protein</fullName>
    </submittedName>
</protein>
<proteinExistence type="predicted"/>
<reference evidence="2 3" key="1">
    <citation type="submission" date="2019-04" db="EMBL/GenBank/DDBJ databases">
        <authorList>
            <person name="Li J."/>
        </authorList>
    </citation>
    <scope>NUCLEOTIDE SEQUENCE [LARGE SCALE GENOMIC DNA]</scope>
    <source>
        <strain evidence="2 3">CCTCC AB2016182</strain>
    </source>
</reference>
<dbReference type="EMBL" id="SUNH01000007">
    <property type="protein sequence ID" value="TJZ85849.1"/>
    <property type="molecule type" value="Genomic_DNA"/>
</dbReference>
<dbReference type="Proteomes" id="UP000306223">
    <property type="component" value="Unassembled WGS sequence"/>
</dbReference>
<name>A0A4U0QUN4_9RHOB</name>
<sequence length="128" mass="13625">MDRLIDIMGPLLLSYLPALIDAVLAPALLAAAGFAARKWQIQIADAHIQKAHQALKTAALAGLRKGLTGTRLEAFIQDQARASSPTAMSKLEAKATGPVLQNIILSKIEDASHDALSRALEKALPKPR</sequence>
<keyword evidence="3" id="KW-1185">Reference proteome</keyword>
<organism evidence="2 3">
    <name type="scientific">Paracoccus hibiscisoli</name>
    <dbReference type="NCBI Taxonomy" id="2023261"/>
    <lineage>
        <taxon>Bacteria</taxon>
        <taxon>Pseudomonadati</taxon>
        <taxon>Pseudomonadota</taxon>
        <taxon>Alphaproteobacteria</taxon>
        <taxon>Rhodobacterales</taxon>
        <taxon>Paracoccaceae</taxon>
        <taxon>Paracoccus</taxon>
    </lineage>
</organism>
<dbReference type="RefSeq" id="WP_136855774.1">
    <property type="nucleotide sequence ID" value="NZ_SUNH01000007.1"/>
</dbReference>
<evidence type="ECO:0000313" key="3">
    <source>
        <dbReference type="Proteomes" id="UP000306223"/>
    </source>
</evidence>
<keyword evidence="1" id="KW-0812">Transmembrane</keyword>
<evidence type="ECO:0000256" key="1">
    <source>
        <dbReference type="SAM" id="Phobius"/>
    </source>
</evidence>
<gene>
    <name evidence="2" type="ORF">FA740_05460</name>
</gene>
<dbReference type="AlphaFoldDB" id="A0A4U0QUN4"/>
<evidence type="ECO:0000313" key="2">
    <source>
        <dbReference type="EMBL" id="TJZ85849.1"/>
    </source>
</evidence>